<sequence length="280" mass="31531">MYRTSYHHDLTSDTERMAGFYEAITENAKGTVYDIGAGSGILSRWAAPYADFVYSIEINPKVAENTRSHLESFKNIEVICADARNTNFPKEADLVICEMLDTALIDEEEVPVLNSILENLKPDGKIIPYGVINCVEPVSTDIEYIFYDDLYDTPISQAQSLDHDQRSKFNQKYHVIGELLSYHKIDFKEELFKKGKIKENVDFKLDLRINKTGTVSGVKLTTFTLLTPKLICGPTPMMNPPLIIPTNSVKVEKNDTVQLNFSYTMGGGLESVESSIKRIP</sequence>
<dbReference type="KEGG" id="mcub:MCBB_0442"/>
<dbReference type="InterPro" id="IPR029063">
    <property type="entry name" value="SAM-dependent_MTases_sf"/>
</dbReference>
<evidence type="ECO:0000313" key="3">
    <source>
        <dbReference type="Proteomes" id="UP000094707"/>
    </source>
</evidence>
<gene>
    <name evidence="2" type="ORF">MCBB_0442</name>
</gene>
<dbReference type="PANTHER" id="PTHR11006">
    <property type="entry name" value="PROTEIN ARGININE N-METHYLTRANSFERASE"/>
    <property type="match status" value="1"/>
</dbReference>
<evidence type="ECO:0000313" key="2">
    <source>
        <dbReference type="EMBL" id="SCG85021.1"/>
    </source>
</evidence>
<dbReference type="Gene3D" id="3.40.50.150">
    <property type="entry name" value="Vaccinia Virus protein VP39"/>
    <property type="match status" value="1"/>
</dbReference>
<dbReference type="SUPFAM" id="SSF53335">
    <property type="entry name" value="S-adenosyl-L-methionine-dependent methyltransferases"/>
    <property type="match status" value="1"/>
</dbReference>
<reference evidence="2 3" key="1">
    <citation type="submission" date="2016-08" db="EMBL/GenBank/DDBJ databases">
        <authorList>
            <person name="Seilhamer J.J."/>
        </authorList>
    </citation>
    <scope>NUCLEOTIDE SEQUENCE [LARGE SCALE GENOMIC DNA]</scope>
    <source>
        <strain evidence="2">Buetzberg</strain>
    </source>
</reference>
<dbReference type="Proteomes" id="UP000094707">
    <property type="component" value="Chromosome I"/>
</dbReference>
<name>A0A1D3L038_9EURY</name>
<dbReference type="STRING" id="118062.MCBB_0442"/>
<dbReference type="GO" id="GO:0016274">
    <property type="term" value="F:protein-arginine N-methyltransferase activity"/>
    <property type="evidence" value="ECO:0007669"/>
    <property type="project" value="InterPro"/>
</dbReference>
<dbReference type="GO" id="GO:0042054">
    <property type="term" value="F:histone methyltransferase activity"/>
    <property type="evidence" value="ECO:0007669"/>
    <property type="project" value="TreeGrafter"/>
</dbReference>
<dbReference type="OrthoDB" id="106720at2157"/>
<proteinExistence type="predicted"/>
<dbReference type="GeneID" id="30411302"/>
<dbReference type="EMBL" id="LT607756">
    <property type="protein sequence ID" value="SCG85021.1"/>
    <property type="molecule type" value="Genomic_DNA"/>
</dbReference>
<dbReference type="Pfam" id="PF13649">
    <property type="entry name" value="Methyltransf_25"/>
    <property type="match status" value="1"/>
</dbReference>
<dbReference type="AlphaFoldDB" id="A0A1D3L038"/>
<dbReference type="InterPro" id="IPR041698">
    <property type="entry name" value="Methyltransf_25"/>
</dbReference>
<keyword evidence="3" id="KW-1185">Reference proteome</keyword>
<dbReference type="RefSeq" id="WP_071906160.1">
    <property type="nucleotide sequence ID" value="NZ_LT607756.1"/>
</dbReference>
<dbReference type="CDD" id="cd02440">
    <property type="entry name" value="AdoMet_MTases"/>
    <property type="match status" value="1"/>
</dbReference>
<accession>A0A1D3L038</accession>
<protein>
    <recommendedName>
        <fullName evidence="1">Methyltransferase domain-containing protein</fullName>
    </recommendedName>
</protein>
<organism evidence="2 3">
    <name type="scientific">Methanobacterium congolense</name>
    <dbReference type="NCBI Taxonomy" id="118062"/>
    <lineage>
        <taxon>Archaea</taxon>
        <taxon>Methanobacteriati</taxon>
        <taxon>Methanobacteriota</taxon>
        <taxon>Methanomada group</taxon>
        <taxon>Methanobacteria</taxon>
        <taxon>Methanobacteriales</taxon>
        <taxon>Methanobacteriaceae</taxon>
        <taxon>Methanobacterium</taxon>
    </lineage>
</organism>
<evidence type="ECO:0000259" key="1">
    <source>
        <dbReference type="Pfam" id="PF13649"/>
    </source>
</evidence>
<dbReference type="PANTHER" id="PTHR11006:SF4">
    <property type="entry name" value="PROTEIN ARGININE N-METHYLTRANSFERASE 7"/>
    <property type="match status" value="1"/>
</dbReference>
<feature type="domain" description="Methyltransferase" evidence="1">
    <location>
        <begin position="32"/>
        <end position="124"/>
    </location>
</feature>
<dbReference type="PATRIC" id="fig|129848.4.peg.445"/>
<dbReference type="InterPro" id="IPR025799">
    <property type="entry name" value="Arg_MeTrfase"/>
</dbReference>